<dbReference type="Proteomes" id="UP000533637">
    <property type="component" value="Unassembled WGS sequence"/>
</dbReference>
<evidence type="ECO:0008006" key="3">
    <source>
        <dbReference type="Google" id="ProtNLM"/>
    </source>
</evidence>
<sequence length="324" mass="35257">MNNFIVTAFISIAILPGLTACSDSNPTPEPVPETAVCLEGAIGQSTRGVIGSGYEKDLEVCFARQDETIVSTESYGMWNRYEAVRTGGKGNRPIVFVESQSYPEDGRHIRLHGYCPVKGESGVVAGTGKVTFIVDGTTDIMSTGILTGSGYAPIQTCTFHHLLTQVRLVCYSDRADGWGIIKMIEAVDVHARQELDLEQEIPHLDDISSDDGIKNIPVQDITNLPVPEVTAGEDLPEPQGYLLLPVSPVDGTVEHPLHLRITTTKDGRGTEDETVSEVSFHIEDGFQTGKSHVVTLFFTDKSQIQTTSVGVEAWTDHEQDDMPI</sequence>
<reference evidence="1 2" key="1">
    <citation type="submission" date="2020-08" db="EMBL/GenBank/DDBJ databases">
        <title>Genomic Encyclopedia of Type Strains, Phase IV (KMG-IV): sequencing the most valuable type-strain genomes for metagenomic binning, comparative biology and taxonomic classification.</title>
        <authorList>
            <person name="Goeker M."/>
        </authorList>
    </citation>
    <scope>NUCLEOTIDE SEQUENCE [LARGE SCALE GENOMIC DNA]</scope>
    <source>
        <strain evidence="1 2">DSM 102983</strain>
    </source>
</reference>
<evidence type="ECO:0000313" key="1">
    <source>
        <dbReference type="EMBL" id="MBB4623362.1"/>
    </source>
</evidence>
<dbReference type="RefSeq" id="WP_183671497.1">
    <property type="nucleotide sequence ID" value="NZ_BMPB01000007.1"/>
</dbReference>
<comment type="caution">
    <text evidence="1">The sequence shown here is derived from an EMBL/GenBank/DDBJ whole genome shotgun (WGS) entry which is preliminary data.</text>
</comment>
<name>A0ABR6KPD0_9BACT</name>
<keyword evidence="2" id="KW-1185">Reference proteome</keyword>
<organism evidence="1 2">
    <name type="scientific">Parabacteroides faecis</name>
    <dbReference type="NCBI Taxonomy" id="1217282"/>
    <lineage>
        <taxon>Bacteria</taxon>
        <taxon>Pseudomonadati</taxon>
        <taxon>Bacteroidota</taxon>
        <taxon>Bacteroidia</taxon>
        <taxon>Bacteroidales</taxon>
        <taxon>Tannerellaceae</taxon>
        <taxon>Parabacteroides</taxon>
    </lineage>
</organism>
<evidence type="ECO:0000313" key="2">
    <source>
        <dbReference type="Proteomes" id="UP000533637"/>
    </source>
</evidence>
<proteinExistence type="predicted"/>
<gene>
    <name evidence="1" type="ORF">GGQ57_003274</name>
</gene>
<accession>A0ABR6KPD0</accession>
<dbReference type="EMBL" id="JACHOC010000006">
    <property type="protein sequence ID" value="MBB4623362.1"/>
    <property type="molecule type" value="Genomic_DNA"/>
</dbReference>
<protein>
    <recommendedName>
        <fullName evidence="3">Fimbrillin family protein</fullName>
    </recommendedName>
</protein>